<reference evidence="1 2" key="1">
    <citation type="submission" date="2015-12" db="EMBL/GenBank/DDBJ databases">
        <title>Genome sequence of Aneurinibacillus soli.</title>
        <authorList>
            <person name="Lee J.S."/>
            <person name="Lee K.C."/>
            <person name="Kim K.K."/>
            <person name="Lee B.W."/>
        </authorList>
    </citation>
    <scope>NUCLEOTIDE SEQUENCE [LARGE SCALE GENOMIC DNA]</scope>
    <source>
        <strain evidence="1 2">CB4</strain>
    </source>
</reference>
<name>A0A0U5B0I2_9BACL</name>
<dbReference type="Proteomes" id="UP000217696">
    <property type="component" value="Chromosome"/>
</dbReference>
<dbReference type="RefSeq" id="WP_096467157.1">
    <property type="nucleotide sequence ID" value="NZ_AP017312.1"/>
</dbReference>
<accession>A0A0U5B0I2</accession>
<evidence type="ECO:0000313" key="2">
    <source>
        <dbReference type="Proteomes" id="UP000217696"/>
    </source>
</evidence>
<dbReference type="OrthoDB" id="9774199at2"/>
<keyword evidence="2" id="KW-1185">Reference proteome</keyword>
<proteinExistence type="predicted"/>
<dbReference type="AlphaFoldDB" id="A0A0U5B0I2"/>
<protein>
    <submittedName>
        <fullName evidence="1">Uncharacterized protein</fullName>
    </submittedName>
</protein>
<dbReference type="EMBL" id="AP017312">
    <property type="protein sequence ID" value="BAU29482.1"/>
    <property type="molecule type" value="Genomic_DNA"/>
</dbReference>
<organism evidence="1 2">
    <name type="scientific">Aneurinibacillus soli</name>
    <dbReference type="NCBI Taxonomy" id="1500254"/>
    <lineage>
        <taxon>Bacteria</taxon>
        <taxon>Bacillati</taxon>
        <taxon>Bacillota</taxon>
        <taxon>Bacilli</taxon>
        <taxon>Bacillales</taxon>
        <taxon>Paenibacillaceae</taxon>
        <taxon>Aneurinibacillus group</taxon>
        <taxon>Aneurinibacillus</taxon>
    </lineage>
</organism>
<dbReference type="KEGG" id="asoc:CB4_03682"/>
<evidence type="ECO:0000313" key="1">
    <source>
        <dbReference type="EMBL" id="BAU29482.1"/>
    </source>
</evidence>
<sequence length="250" mass="28117">MNCKKYIDLFSIAETREVIQGKSSIYYSGGVSSRSARLVQGSVEDRAVLYADTVGRAAALTGASCITHPGIRPELPRILEAYGVSVREGEEGEGEVTLEPSQWQDGNTVSSIQRFRLPPNRDAAWVGDVYMNWLPKELAPFVQVQAKEAGVFHFRAMYIPLSLLILQYDAEESMLGCHVYRITGGLLANQKETNARMGRLEFREIVGTGEIITALHNFVPRLPWPLYRLTQALIHLWVMDRFGRYLNTHT</sequence>
<gene>
    <name evidence="1" type="ORF">CB4_03682</name>
</gene>